<gene>
    <name evidence="3" type="ORF">IPV69_02505</name>
</gene>
<dbReference type="Gene3D" id="2.20.28.160">
    <property type="match status" value="1"/>
</dbReference>
<dbReference type="EMBL" id="CP063458">
    <property type="protein sequence ID" value="QOV90264.1"/>
    <property type="molecule type" value="Genomic_DNA"/>
</dbReference>
<dbReference type="InterPro" id="IPR025241">
    <property type="entry name" value="DUF4190"/>
</dbReference>
<evidence type="ECO:0000313" key="4">
    <source>
        <dbReference type="Proteomes" id="UP000593765"/>
    </source>
</evidence>
<feature type="transmembrane region" description="Helical" evidence="1">
    <location>
        <begin position="260"/>
        <end position="280"/>
    </location>
</feature>
<dbReference type="Pfam" id="PF13828">
    <property type="entry name" value="DUF4190"/>
    <property type="match status" value="1"/>
</dbReference>
<keyword evidence="1" id="KW-1133">Transmembrane helix</keyword>
<dbReference type="Proteomes" id="UP000593765">
    <property type="component" value="Chromosome"/>
</dbReference>
<dbReference type="RefSeq" id="WP_206293341.1">
    <property type="nucleotide sequence ID" value="NZ_CP063458.1"/>
</dbReference>
<reference evidence="3 4" key="1">
    <citation type="submission" date="2020-10" db="EMBL/GenBank/DDBJ databases">
        <title>Wide distribution of Phycisphaera-like planctomycetes from WD2101 soil group in peatlands and genome analysis of the first cultivated representative.</title>
        <authorList>
            <person name="Dedysh S.N."/>
            <person name="Beletsky A.V."/>
            <person name="Ivanova A."/>
            <person name="Kulichevskaya I.S."/>
            <person name="Suzina N.E."/>
            <person name="Philippov D.A."/>
            <person name="Rakitin A.L."/>
            <person name="Mardanov A.V."/>
            <person name="Ravin N.V."/>
        </authorList>
    </citation>
    <scope>NUCLEOTIDE SEQUENCE [LARGE SCALE GENOMIC DNA]</scope>
    <source>
        <strain evidence="3 4">M1803</strain>
    </source>
</reference>
<proteinExistence type="predicted"/>
<dbReference type="KEGG" id="hbs:IPV69_02505"/>
<organism evidence="3 4">
    <name type="scientific">Humisphaera borealis</name>
    <dbReference type="NCBI Taxonomy" id="2807512"/>
    <lineage>
        <taxon>Bacteria</taxon>
        <taxon>Pseudomonadati</taxon>
        <taxon>Planctomycetota</taxon>
        <taxon>Phycisphaerae</taxon>
        <taxon>Tepidisphaerales</taxon>
        <taxon>Tepidisphaeraceae</taxon>
        <taxon>Humisphaera</taxon>
    </lineage>
</organism>
<accession>A0A7M2WY36</accession>
<evidence type="ECO:0000256" key="1">
    <source>
        <dbReference type="SAM" id="Phobius"/>
    </source>
</evidence>
<evidence type="ECO:0000313" key="3">
    <source>
        <dbReference type="EMBL" id="QOV90264.1"/>
    </source>
</evidence>
<keyword evidence="1" id="KW-0812">Transmembrane</keyword>
<keyword evidence="4" id="KW-1185">Reference proteome</keyword>
<dbReference type="AlphaFoldDB" id="A0A7M2WY36"/>
<sequence>MIVFPCHVCHTDLSADDAYVGQLMKCPKCQTVLRVPSSAPDPAAALAAMHAGSSSGAGAQGYQDAYPGGFAPPPQNPYGQIPGNAFMQRPVGRRYGFNCGFCSSRLEATESMAAQEGQCPTCGNNITIPILDRYGRLIDPKTNQIIKQDPHPVHAYAAAGDRAPGIIRTSDGKQAIRCPRCAGMSAISANNCKACGMPFTMEGTTLEAAGSSNGFAVASLVLGIIGIPAACAVIPPVLALVFGLIAFSQISKSSDGGGKGMAIAGIILGVIGCALSLMMISKF</sequence>
<name>A0A7M2WY36_9BACT</name>
<feature type="transmembrane region" description="Helical" evidence="1">
    <location>
        <begin position="215"/>
        <end position="248"/>
    </location>
</feature>
<protein>
    <submittedName>
        <fullName evidence="3">DUF4190 domain-containing protein</fullName>
    </submittedName>
</protein>
<evidence type="ECO:0000259" key="2">
    <source>
        <dbReference type="Pfam" id="PF13828"/>
    </source>
</evidence>
<keyword evidence="1" id="KW-0472">Membrane</keyword>
<feature type="domain" description="DUF4190" evidence="2">
    <location>
        <begin position="216"/>
        <end position="277"/>
    </location>
</feature>